<dbReference type="RefSeq" id="WP_121201032.1">
    <property type="nucleotide sequence ID" value="NZ_RBKU01000001.1"/>
</dbReference>
<dbReference type="InterPro" id="IPR036942">
    <property type="entry name" value="Beta-barrel_TonB_sf"/>
</dbReference>
<reference evidence="6 7" key="1">
    <citation type="submission" date="2018-10" db="EMBL/GenBank/DDBJ databases">
        <title>Genomic Encyclopedia of Archaeal and Bacterial Type Strains, Phase II (KMG-II): from individual species to whole genera.</title>
        <authorList>
            <person name="Goeker M."/>
        </authorList>
    </citation>
    <scope>NUCLEOTIDE SEQUENCE [LARGE SCALE GENOMIC DNA]</scope>
    <source>
        <strain evidence="6 7">DSM 18602</strain>
    </source>
</reference>
<keyword evidence="2" id="KW-0472">Membrane</keyword>
<name>A0A495J9E3_9SPHI</name>
<comment type="subcellular location">
    <subcellularLocation>
        <location evidence="1">Cell outer membrane</location>
    </subcellularLocation>
</comment>
<dbReference type="PANTHER" id="PTHR40980:SF4">
    <property type="entry name" value="TONB-DEPENDENT RECEPTOR-LIKE BETA-BARREL DOMAIN-CONTAINING PROTEIN"/>
    <property type="match status" value="1"/>
</dbReference>
<dbReference type="PANTHER" id="PTHR40980">
    <property type="entry name" value="PLUG DOMAIN-CONTAINING PROTEIN"/>
    <property type="match status" value="1"/>
</dbReference>
<dbReference type="Gene3D" id="2.60.40.10">
    <property type="entry name" value="Immunoglobulins"/>
    <property type="match status" value="1"/>
</dbReference>
<evidence type="ECO:0000313" key="7">
    <source>
        <dbReference type="Proteomes" id="UP000268007"/>
    </source>
</evidence>
<dbReference type="Pfam" id="PF14905">
    <property type="entry name" value="OMP_b-brl_3"/>
    <property type="match status" value="1"/>
</dbReference>
<sequence length="820" mass="91214">MALPKKCVLVYTLNLLCVFAALAQHKGNQIKGHINDTENHAIASASVYLLALVDSSVVKFLVTDKNGQFNFQNVDPGKYIVSVTGVGFKKIISVPIIFDGSLIVDLGIIRLPKGSTKLGEVVITANKGFADTRTDKTTLNISNSYFFTGSNALEVLNKLPGVKVDNGDNVSLNGRSDVLVTIDNKPTYLSGSALADLLRGTPGAMIDKVELISNPNSSYDAAGTGGVINIKMLRDKTMGINAQLTGGLGQAQFSGGQYSAAQNMAGINFNYRSKRLNIFGAGFYSNTPAYKLIVTDRTDTYYDKTDQIGTNLFINQRRTTNNFRIGADYTISPKQTIGFLISEVITSQNGPKNIQSTVSDHGVIDSTISTTSSLKKRQTTLGYNLNYSASISKSSQLTLNGNYINYNRAFDEYFKSDYFLSSSTTPYRTLLLQNTSPLNYDVLVFSGNYHLDVNSANNFTTGFKAGKTKMNNTSAFGTLVNNVYTPYAGFTGTFNYTESVNAAYVDYNHVFNKRTNIEFGARLEQTLAEGITSNTGEDYHNNYYGFFPNLKLNHTINSNNELQLGYGRRIYRPKYEELNPLLLYSDQYNYQIGNQYLKPYYSNLVELKHVYKNEIITALSFEAISGFSQVVYMQGNTTQVSILKKINLGNRYNYGIHFLAPVNFTKWYHVDFDVNMLYQQYTGTSVLGDLNSSSPDVTFKIFQHFKLPFGTQLDFNGYYEAPTTYGIYQYKAEYYVYGGITKSVLKKQGSVHLQVDGIFNWDKNIYTSHYQNLNLSGTQIDKFRAITLSFTYALGKKTVTAARKKSNEAAEEQGRMAGAN</sequence>
<dbReference type="Pfam" id="PF13620">
    <property type="entry name" value="CarboxypepD_reg"/>
    <property type="match status" value="1"/>
</dbReference>
<accession>A0A495J9E3</accession>
<dbReference type="InterPro" id="IPR013783">
    <property type="entry name" value="Ig-like_fold"/>
</dbReference>
<evidence type="ECO:0000256" key="3">
    <source>
        <dbReference type="ARBA" id="ARBA00023237"/>
    </source>
</evidence>
<evidence type="ECO:0000256" key="4">
    <source>
        <dbReference type="SAM" id="SignalP"/>
    </source>
</evidence>
<gene>
    <name evidence="6" type="ORF">BDD43_5258</name>
</gene>
<evidence type="ECO:0000256" key="1">
    <source>
        <dbReference type="ARBA" id="ARBA00004442"/>
    </source>
</evidence>
<evidence type="ECO:0000313" key="6">
    <source>
        <dbReference type="EMBL" id="RKR85002.1"/>
    </source>
</evidence>
<keyword evidence="3" id="KW-0998">Cell outer membrane</keyword>
<evidence type="ECO:0000259" key="5">
    <source>
        <dbReference type="Pfam" id="PF14905"/>
    </source>
</evidence>
<dbReference type="InterPro" id="IPR041700">
    <property type="entry name" value="OMP_b-brl_3"/>
</dbReference>
<feature type="chain" id="PRO_5019737065" evidence="4">
    <location>
        <begin position="24"/>
        <end position="820"/>
    </location>
</feature>
<dbReference type="Proteomes" id="UP000268007">
    <property type="component" value="Unassembled WGS sequence"/>
</dbReference>
<dbReference type="InterPro" id="IPR037066">
    <property type="entry name" value="Plug_dom_sf"/>
</dbReference>
<proteinExistence type="predicted"/>
<dbReference type="Gene3D" id="2.170.130.10">
    <property type="entry name" value="TonB-dependent receptor, plug domain"/>
    <property type="match status" value="1"/>
</dbReference>
<dbReference type="EMBL" id="RBKU01000001">
    <property type="protein sequence ID" value="RKR85002.1"/>
    <property type="molecule type" value="Genomic_DNA"/>
</dbReference>
<comment type="caution">
    <text evidence="6">The sequence shown here is derived from an EMBL/GenBank/DDBJ whole genome shotgun (WGS) entry which is preliminary data.</text>
</comment>
<feature type="domain" description="Outer membrane protein beta-barrel" evidence="5">
    <location>
        <begin position="393"/>
        <end position="792"/>
    </location>
</feature>
<dbReference type="SUPFAM" id="SSF49478">
    <property type="entry name" value="Cna protein B-type domain"/>
    <property type="match status" value="1"/>
</dbReference>
<keyword evidence="7" id="KW-1185">Reference proteome</keyword>
<protein>
    <submittedName>
        <fullName evidence="6">Outer membrane receptor protein involved in Fe transport</fullName>
    </submittedName>
</protein>
<organism evidence="6 7">
    <name type="scientific">Mucilaginibacter gracilis</name>
    <dbReference type="NCBI Taxonomy" id="423350"/>
    <lineage>
        <taxon>Bacteria</taxon>
        <taxon>Pseudomonadati</taxon>
        <taxon>Bacteroidota</taxon>
        <taxon>Sphingobacteriia</taxon>
        <taxon>Sphingobacteriales</taxon>
        <taxon>Sphingobacteriaceae</taxon>
        <taxon>Mucilaginibacter</taxon>
    </lineage>
</organism>
<evidence type="ECO:0000256" key="2">
    <source>
        <dbReference type="ARBA" id="ARBA00023136"/>
    </source>
</evidence>
<dbReference type="Gene3D" id="2.40.170.20">
    <property type="entry name" value="TonB-dependent receptor, beta-barrel domain"/>
    <property type="match status" value="1"/>
</dbReference>
<dbReference type="GO" id="GO:0009279">
    <property type="term" value="C:cell outer membrane"/>
    <property type="evidence" value="ECO:0007669"/>
    <property type="project" value="UniProtKB-SubCell"/>
</dbReference>
<dbReference type="SUPFAM" id="SSF56935">
    <property type="entry name" value="Porins"/>
    <property type="match status" value="1"/>
</dbReference>
<feature type="signal peptide" evidence="4">
    <location>
        <begin position="1"/>
        <end position="23"/>
    </location>
</feature>
<keyword evidence="4" id="KW-0732">Signal</keyword>
<keyword evidence="6" id="KW-0675">Receptor</keyword>
<dbReference type="AlphaFoldDB" id="A0A495J9E3"/>